<organism evidence="1 2">
    <name type="scientific">Aeromonas phage Aer_P220</name>
    <dbReference type="NCBI Taxonomy" id="2951227"/>
    <lineage>
        <taxon>Viruses</taxon>
        <taxon>Duplodnaviria</taxon>
        <taxon>Heunggongvirae</taxon>
        <taxon>Uroviricota</taxon>
        <taxon>Caudoviricetes</taxon>
        <taxon>Autographivirales</taxon>
        <taxon>Autographivirales incertae sedis</taxon>
        <taxon>Yinyavirus</taxon>
        <taxon>Yinyavirus AerP220</taxon>
    </lineage>
</organism>
<reference evidence="1" key="1">
    <citation type="submission" date="2022-05" db="EMBL/GenBank/DDBJ databases">
        <authorList>
            <person name="Tikunov A."/>
            <person name="Kozlova Y."/>
            <person name="Morozova V."/>
            <person name="Jdeed G."/>
            <person name="Bardasheva A."/>
            <person name="Tikunova N."/>
        </authorList>
    </citation>
    <scope>NUCLEOTIDE SEQUENCE</scope>
</reference>
<evidence type="ECO:0000313" key="2">
    <source>
        <dbReference type="Proteomes" id="UP001060037"/>
    </source>
</evidence>
<dbReference type="InterPro" id="IPR024345">
    <property type="entry name" value="DNA_matur_Phage_T7-like"/>
</dbReference>
<keyword evidence="2" id="KW-1185">Reference proteome</keyword>
<protein>
    <submittedName>
        <fullName evidence="1">Terminase small subunit</fullName>
    </submittedName>
</protein>
<dbReference type="Pfam" id="PF11123">
    <property type="entry name" value="DNA_Packaging_2"/>
    <property type="match status" value="1"/>
</dbReference>
<dbReference type="Proteomes" id="UP001060037">
    <property type="component" value="Segment"/>
</dbReference>
<sequence>MTNITKSNKKSATEDQVGELHGLITKVFTSHLKKINELIDAGADPTVVVDPMKLSNPIKWVQANGIICADPADKAGNELANELAEIKRKQHMRLVSNGPAAFQEADDE</sequence>
<name>A0A9E7NKX0_9CAUD</name>
<evidence type="ECO:0000313" key="1">
    <source>
        <dbReference type="EMBL" id="UTQ78265.1"/>
    </source>
</evidence>
<dbReference type="EMBL" id="ON624112">
    <property type="protein sequence ID" value="UTQ78265.1"/>
    <property type="molecule type" value="Genomic_DNA"/>
</dbReference>
<accession>A0A9E7NKX0</accession>
<proteinExistence type="predicted"/>